<evidence type="ECO:0000313" key="2">
    <source>
        <dbReference type="Proteomes" id="UP000242381"/>
    </source>
</evidence>
<proteinExistence type="predicted"/>
<accession>A0A1X0S0R6</accession>
<organism evidence="1 2">
    <name type="scientific">Rhizopus microsporus</name>
    <dbReference type="NCBI Taxonomy" id="58291"/>
    <lineage>
        <taxon>Eukaryota</taxon>
        <taxon>Fungi</taxon>
        <taxon>Fungi incertae sedis</taxon>
        <taxon>Mucoromycota</taxon>
        <taxon>Mucoromycotina</taxon>
        <taxon>Mucoromycetes</taxon>
        <taxon>Mucorales</taxon>
        <taxon>Mucorineae</taxon>
        <taxon>Rhizopodaceae</taxon>
        <taxon>Rhizopus</taxon>
    </lineage>
</organism>
<reference evidence="1 2" key="1">
    <citation type="journal article" date="2016" name="Proc. Natl. Acad. Sci. U.S.A.">
        <title>Lipid metabolic changes in an early divergent fungus govern the establishment of a mutualistic symbiosis with endobacteria.</title>
        <authorList>
            <person name="Lastovetsky O.A."/>
            <person name="Gaspar M.L."/>
            <person name="Mondo S.J."/>
            <person name="LaButti K.M."/>
            <person name="Sandor L."/>
            <person name="Grigoriev I.V."/>
            <person name="Henry S.A."/>
            <person name="Pawlowska T.E."/>
        </authorList>
    </citation>
    <scope>NUCLEOTIDE SEQUENCE [LARGE SCALE GENOMIC DNA]</scope>
    <source>
        <strain evidence="1 2">ATCC 11559</strain>
    </source>
</reference>
<evidence type="ECO:0000313" key="1">
    <source>
        <dbReference type="EMBL" id="ORE17857.1"/>
    </source>
</evidence>
<sequence>MPNYIQSRVLIFYFAEFHCKVVTEFSGTEFIDVISPTKASRNSQVAQKQKDKSFMINIKLVSSDGFFFFKGTVSHMSGTRVSPSFTLIKILDRSQASMEKRGHILEGYILCNIFSIRQCITLKSDTNIRFFTKNLKAFYSISTSASIKAVIKSDQ</sequence>
<dbReference type="AlphaFoldDB" id="A0A1X0S0R6"/>
<dbReference type="EMBL" id="KV921344">
    <property type="protein sequence ID" value="ORE17857.1"/>
    <property type="molecule type" value="Genomic_DNA"/>
</dbReference>
<name>A0A1X0S0R6_RHIZD</name>
<protein>
    <submittedName>
        <fullName evidence="1">Uncharacterized protein</fullName>
    </submittedName>
</protein>
<gene>
    <name evidence="1" type="ORF">BCV71DRAFT_235409</name>
</gene>
<dbReference type="Proteomes" id="UP000242381">
    <property type="component" value="Unassembled WGS sequence"/>
</dbReference>